<sequence>MNKTKQTIISSFKDMTKVFTSDIQYTDQDNIKKATSSTKHIKDGLFKRNINKVSLLHKEIQAYHDPECKYELTNPVKFWKLKSQKLPTLLFEFLLSVVSYLCDTSCDFLVTPFFLIFSIPLCSVLHSIPHQKNFNSTTHQTNQTISFTIINLIFNCLKNHPKTFNLLSVNASHENRHLIFLFHYLNLFPLSIIFFPDVSSVRVMKIFIQQILYLYFIPRKYLSVPASKTLEYLICLNDWTECHKSSPHLFVLLFSINNGFFVLLFLLCGHFFLKSYLCKASPMDIMKFNSSPRSTQGAEALRWYGLLFGQ</sequence>
<keyword evidence="1" id="KW-0472">Membrane</keyword>
<gene>
    <name evidence="2" type="ORF">VP01_316g4</name>
</gene>
<evidence type="ECO:0000313" key="3">
    <source>
        <dbReference type="Proteomes" id="UP000037035"/>
    </source>
</evidence>
<evidence type="ECO:0000313" key="2">
    <source>
        <dbReference type="EMBL" id="KNZ53664.1"/>
    </source>
</evidence>
<evidence type="ECO:0000256" key="1">
    <source>
        <dbReference type="SAM" id="Phobius"/>
    </source>
</evidence>
<feature type="transmembrane region" description="Helical" evidence="1">
    <location>
        <begin position="108"/>
        <end position="128"/>
    </location>
</feature>
<reference evidence="2 3" key="1">
    <citation type="submission" date="2015-08" db="EMBL/GenBank/DDBJ databases">
        <title>Next Generation Sequencing and Analysis of the Genome of Puccinia sorghi L Schw, the Causal Agent of Maize Common Rust.</title>
        <authorList>
            <person name="Rochi L."/>
            <person name="Burguener G."/>
            <person name="Darino M."/>
            <person name="Turjanski A."/>
            <person name="Kreff E."/>
            <person name="Dieguez M.J."/>
            <person name="Sacco F."/>
        </authorList>
    </citation>
    <scope>NUCLEOTIDE SEQUENCE [LARGE SCALE GENOMIC DNA]</scope>
    <source>
        <strain evidence="2 3">RO10H11247</strain>
    </source>
</reference>
<name>A0A0L6UYV8_9BASI</name>
<feature type="transmembrane region" description="Helical" evidence="1">
    <location>
        <begin position="249"/>
        <end position="273"/>
    </location>
</feature>
<dbReference type="Proteomes" id="UP000037035">
    <property type="component" value="Unassembled WGS sequence"/>
</dbReference>
<dbReference type="AlphaFoldDB" id="A0A0L6UYV8"/>
<comment type="caution">
    <text evidence="2">The sequence shown here is derived from an EMBL/GenBank/DDBJ whole genome shotgun (WGS) entry which is preliminary data.</text>
</comment>
<protein>
    <submittedName>
        <fullName evidence="2">Uncharacterized protein</fullName>
    </submittedName>
</protein>
<organism evidence="2 3">
    <name type="scientific">Puccinia sorghi</name>
    <dbReference type="NCBI Taxonomy" id="27349"/>
    <lineage>
        <taxon>Eukaryota</taxon>
        <taxon>Fungi</taxon>
        <taxon>Dikarya</taxon>
        <taxon>Basidiomycota</taxon>
        <taxon>Pucciniomycotina</taxon>
        <taxon>Pucciniomycetes</taxon>
        <taxon>Pucciniales</taxon>
        <taxon>Pucciniaceae</taxon>
        <taxon>Puccinia</taxon>
    </lineage>
</organism>
<keyword evidence="3" id="KW-1185">Reference proteome</keyword>
<keyword evidence="1" id="KW-1133">Transmembrane helix</keyword>
<proteinExistence type="predicted"/>
<keyword evidence="1" id="KW-0812">Transmembrane</keyword>
<feature type="transmembrane region" description="Helical" evidence="1">
    <location>
        <begin position="178"/>
        <end position="195"/>
    </location>
</feature>
<dbReference type="EMBL" id="LAVV01008135">
    <property type="protein sequence ID" value="KNZ53664.1"/>
    <property type="molecule type" value="Genomic_DNA"/>
</dbReference>
<accession>A0A0L6UYV8</accession>
<dbReference type="VEuPathDB" id="FungiDB:VP01_316g4"/>